<gene>
    <name evidence="1" type="ORF">Pcinc_027529</name>
</gene>
<proteinExistence type="predicted"/>
<comment type="caution">
    <text evidence="1">The sequence shown here is derived from an EMBL/GenBank/DDBJ whole genome shotgun (WGS) entry which is preliminary data.</text>
</comment>
<accession>A0AAE1F558</accession>
<sequence length="173" mass="18597">MGGGAGSSGVAELWGTQGVWTRTGAGAGSGPGGIAGRCTVLRCLINAPRFLHHLPHSCGKTHKYSDSGAAATTHRPSPLQKREQLLCPEPRPASVSLLVRCHPAINPVLSSHPITSPVTITTITTTTRCEYKSCTQPLHVLFYTTTPSPPSLYQQCLISSLHQHSLKYQHYKY</sequence>
<dbReference type="EMBL" id="JAWQEG010003302">
    <property type="protein sequence ID" value="KAK3866972.1"/>
    <property type="molecule type" value="Genomic_DNA"/>
</dbReference>
<organism evidence="1 2">
    <name type="scientific">Petrolisthes cinctipes</name>
    <name type="common">Flat porcelain crab</name>
    <dbReference type="NCBI Taxonomy" id="88211"/>
    <lineage>
        <taxon>Eukaryota</taxon>
        <taxon>Metazoa</taxon>
        <taxon>Ecdysozoa</taxon>
        <taxon>Arthropoda</taxon>
        <taxon>Crustacea</taxon>
        <taxon>Multicrustacea</taxon>
        <taxon>Malacostraca</taxon>
        <taxon>Eumalacostraca</taxon>
        <taxon>Eucarida</taxon>
        <taxon>Decapoda</taxon>
        <taxon>Pleocyemata</taxon>
        <taxon>Anomura</taxon>
        <taxon>Galatheoidea</taxon>
        <taxon>Porcellanidae</taxon>
        <taxon>Petrolisthes</taxon>
    </lineage>
</organism>
<name>A0AAE1F558_PETCI</name>
<protein>
    <submittedName>
        <fullName evidence="1">Uncharacterized protein</fullName>
    </submittedName>
</protein>
<dbReference type="AlphaFoldDB" id="A0AAE1F558"/>
<dbReference type="Proteomes" id="UP001286313">
    <property type="component" value="Unassembled WGS sequence"/>
</dbReference>
<evidence type="ECO:0000313" key="2">
    <source>
        <dbReference type="Proteomes" id="UP001286313"/>
    </source>
</evidence>
<evidence type="ECO:0000313" key="1">
    <source>
        <dbReference type="EMBL" id="KAK3866972.1"/>
    </source>
</evidence>
<keyword evidence="2" id="KW-1185">Reference proteome</keyword>
<reference evidence="1" key="1">
    <citation type="submission" date="2023-10" db="EMBL/GenBank/DDBJ databases">
        <title>Genome assemblies of two species of porcelain crab, Petrolisthes cinctipes and Petrolisthes manimaculis (Anomura: Porcellanidae).</title>
        <authorList>
            <person name="Angst P."/>
        </authorList>
    </citation>
    <scope>NUCLEOTIDE SEQUENCE</scope>
    <source>
        <strain evidence="1">PB745_01</strain>
        <tissue evidence="1">Gill</tissue>
    </source>
</reference>